<evidence type="ECO:0000256" key="4">
    <source>
        <dbReference type="PROSITE-ProRule" id="PRU00335"/>
    </source>
</evidence>
<gene>
    <name evidence="6" type="ORF">DL346_02220</name>
</gene>
<keyword evidence="1" id="KW-0805">Transcription regulation</keyword>
<dbReference type="InterPro" id="IPR009057">
    <property type="entry name" value="Homeodomain-like_sf"/>
</dbReference>
<keyword evidence="2 4" id="KW-0238">DNA-binding</keyword>
<dbReference type="PANTHER" id="PTHR30055">
    <property type="entry name" value="HTH-TYPE TRANSCRIPTIONAL REGULATOR RUTR"/>
    <property type="match status" value="1"/>
</dbReference>
<protein>
    <recommendedName>
        <fullName evidence="5">HTH tetR-type domain-containing protein</fullName>
    </recommendedName>
</protein>
<dbReference type="Gene3D" id="1.10.357.10">
    <property type="entry name" value="Tetracycline Repressor, domain 2"/>
    <property type="match status" value="1"/>
</dbReference>
<evidence type="ECO:0000313" key="7">
    <source>
        <dbReference type="Proteomes" id="UP000249260"/>
    </source>
</evidence>
<evidence type="ECO:0000256" key="2">
    <source>
        <dbReference type="ARBA" id="ARBA00023125"/>
    </source>
</evidence>
<dbReference type="Proteomes" id="UP000249260">
    <property type="component" value="Unassembled WGS sequence"/>
</dbReference>
<evidence type="ECO:0000256" key="3">
    <source>
        <dbReference type="ARBA" id="ARBA00023163"/>
    </source>
</evidence>
<dbReference type="GO" id="GO:0003700">
    <property type="term" value="F:DNA-binding transcription factor activity"/>
    <property type="evidence" value="ECO:0007669"/>
    <property type="project" value="TreeGrafter"/>
</dbReference>
<feature type="domain" description="HTH tetR-type" evidence="5">
    <location>
        <begin position="24"/>
        <end position="84"/>
    </location>
</feature>
<accession>A0A328U7G0</accession>
<organism evidence="6 7">
    <name type="scientific">Paenibacillus montanisoli</name>
    <dbReference type="NCBI Taxonomy" id="2081970"/>
    <lineage>
        <taxon>Bacteria</taxon>
        <taxon>Bacillati</taxon>
        <taxon>Bacillota</taxon>
        <taxon>Bacilli</taxon>
        <taxon>Bacillales</taxon>
        <taxon>Paenibacillaceae</taxon>
        <taxon>Paenibacillus</taxon>
    </lineage>
</organism>
<dbReference type="SUPFAM" id="SSF46689">
    <property type="entry name" value="Homeodomain-like"/>
    <property type="match status" value="1"/>
</dbReference>
<feature type="DNA-binding region" description="H-T-H motif" evidence="4">
    <location>
        <begin position="47"/>
        <end position="66"/>
    </location>
</feature>
<dbReference type="FunFam" id="1.10.10.60:FF:000141">
    <property type="entry name" value="TetR family transcriptional regulator"/>
    <property type="match status" value="1"/>
</dbReference>
<proteinExistence type="predicted"/>
<dbReference type="InterPro" id="IPR001647">
    <property type="entry name" value="HTH_TetR"/>
</dbReference>
<keyword evidence="3" id="KW-0804">Transcription</keyword>
<dbReference type="GO" id="GO:0045892">
    <property type="term" value="P:negative regulation of DNA-templated transcription"/>
    <property type="evidence" value="ECO:0007669"/>
    <property type="project" value="UniProtKB-ARBA"/>
</dbReference>
<dbReference type="Pfam" id="PF00440">
    <property type="entry name" value="TetR_N"/>
    <property type="match status" value="1"/>
</dbReference>
<dbReference type="OrthoDB" id="268339at2"/>
<sequence length="209" mass="23458">MLQLGVPEHDQTEGMAMKRELKKEQTRTRIKEAALTLFAEQGYDHTSVESIAKQAGVAKGTFFNYFSSKDELLCDLQAIIAINEVAKLRDMPGPLVPRFQLLIFQLVKQFALSKPLSRALFQAMLGSNGALEAHNAMLDNLKEAVMPLVTQAQENGEIRRDMPAEMVAQQAFQAYFGTLIIWSMEENDEPVDNRMAITFELFFKGIAAQ</sequence>
<dbReference type="PROSITE" id="PS50977">
    <property type="entry name" value="HTH_TETR_2"/>
    <property type="match status" value="1"/>
</dbReference>
<comment type="caution">
    <text evidence="6">The sequence shown here is derived from an EMBL/GenBank/DDBJ whole genome shotgun (WGS) entry which is preliminary data.</text>
</comment>
<reference evidence="6 7" key="1">
    <citation type="submission" date="2018-06" db="EMBL/GenBank/DDBJ databases">
        <title>Paenibacillus montanisoli sp. nov., isolated from mountain area soil.</title>
        <authorList>
            <person name="Wu M."/>
        </authorList>
    </citation>
    <scope>NUCLEOTIDE SEQUENCE [LARGE SCALE GENOMIC DNA]</scope>
    <source>
        <strain evidence="6 7">RA17</strain>
    </source>
</reference>
<name>A0A328U7G0_9BACL</name>
<dbReference type="GO" id="GO:0000976">
    <property type="term" value="F:transcription cis-regulatory region binding"/>
    <property type="evidence" value="ECO:0007669"/>
    <property type="project" value="TreeGrafter"/>
</dbReference>
<dbReference type="EMBL" id="QLUW01000001">
    <property type="protein sequence ID" value="RAP77331.1"/>
    <property type="molecule type" value="Genomic_DNA"/>
</dbReference>
<keyword evidence="7" id="KW-1185">Reference proteome</keyword>
<evidence type="ECO:0000256" key="1">
    <source>
        <dbReference type="ARBA" id="ARBA00023015"/>
    </source>
</evidence>
<evidence type="ECO:0000259" key="5">
    <source>
        <dbReference type="PROSITE" id="PS50977"/>
    </source>
</evidence>
<dbReference type="PANTHER" id="PTHR30055:SF234">
    <property type="entry name" value="HTH-TYPE TRANSCRIPTIONAL REGULATOR BETI"/>
    <property type="match status" value="1"/>
</dbReference>
<dbReference type="PROSITE" id="PS01081">
    <property type="entry name" value="HTH_TETR_1"/>
    <property type="match status" value="1"/>
</dbReference>
<dbReference type="PRINTS" id="PR00455">
    <property type="entry name" value="HTHTETR"/>
</dbReference>
<dbReference type="InterPro" id="IPR050109">
    <property type="entry name" value="HTH-type_TetR-like_transc_reg"/>
</dbReference>
<dbReference type="AlphaFoldDB" id="A0A328U7G0"/>
<dbReference type="SUPFAM" id="SSF48498">
    <property type="entry name" value="Tetracyclin repressor-like, C-terminal domain"/>
    <property type="match status" value="1"/>
</dbReference>
<evidence type="ECO:0000313" key="6">
    <source>
        <dbReference type="EMBL" id="RAP77331.1"/>
    </source>
</evidence>
<dbReference type="InterPro" id="IPR023772">
    <property type="entry name" value="DNA-bd_HTH_TetR-type_CS"/>
</dbReference>
<dbReference type="InterPro" id="IPR036271">
    <property type="entry name" value="Tet_transcr_reg_TetR-rel_C_sf"/>
</dbReference>